<protein>
    <submittedName>
        <fullName evidence="1">Uncharacterized protein</fullName>
    </submittedName>
</protein>
<accession>A0A1Y2FK55</accession>
<name>A0A1Y2FK55_PROLT</name>
<dbReference type="AlphaFoldDB" id="A0A1Y2FK55"/>
<evidence type="ECO:0000313" key="2">
    <source>
        <dbReference type="Proteomes" id="UP000193685"/>
    </source>
</evidence>
<gene>
    <name evidence="1" type="ORF">BCR37DRAFT_386770</name>
</gene>
<proteinExistence type="predicted"/>
<evidence type="ECO:0000313" key="1">
    <source>
        <dbReference type="EMBL" id="ORY83754.1"/>
    </source>
</evidence>
<dbReference type="GeneID" id="63787073"/>
<dbReference type="EMBL" id="MCFI01000007">
    <property type="protein sequence ID" value="ORY83754.1"/>
    <property type="molecule type" value="Genomic_DNA"/>
</dbReference>
<keyword evidence="2" id="KW-1185">Reference proteome</keyword>
<dbReference type="Proteomes" id="UP000193685">
    <property type="component" value="Unassembled WGS sequence"/>
</dbReference>
<organism evidence="1 2">
    <name type="scientific">Protomyces lactucae-debilis</name>
    <dbReference type="NCBI Taxonomy" id="2754530"/>
    <lineage>
        <taxon>Eukaryota</taxon>
        <taxon>Fungi</taxon>
        <taxon>Dikarya</taxon>
        <taxon>Ascomycota</taxon>
        <taxon>Taphrinomycotina</taxon>
        <taxon>Taphrinomycetes</taxon>
        <taxon>Taphrinales</taxon>
        <taxon>Protomycetaceae</taxon>
        <taxon>Protomyces</taxon>
    </lineage>
</organism>
<dbReference type="RefSeq" id="XP_040726049.1">
    <property type="nucleotide sequence ID" value="XM_040870474.1"/>
</dbReference>
<sequence>MVRPFASLGLCDEPQQDTAGRMLLSRWPSLFATALLMARTGPASTGRGNASPAFPGSGVKACQGLVLNYTSIVRGQKLFSVKYVPQPDEPVNEDYCNAWCRDKVVDTWFEGGSWRLLKVPPHKVKPEACLAGDWMCIDSPASQAYFAVDRIGSFVIDITCYCTVGLVLERVHKENQFHKVKSEDPSGGWRDLWINVSCQPEELGQRIAVNGWQLKDARSTGDADCYHEYGIDDCWCDDTGLDTCERFDTDLYFIGNKYQGDEIRTRDRPSIKAPSIITPRDEIRPIQDLDFVTGWDDLWTRPTIPHELETEQEEWDALRIWQKHPDEIEDAVAAAAVEQNDGDGQ</sequence>
<reference evidence="1 2" key="1">
    <citation type="submission" date="2016-07" db="EMBL/GenBank/DDBJ databases">
        <title>Pervasive Adenine N6-methylation of Active Genes in Fungi.</title>
        <authorList>
            <consortium name="DOE Joint Genome Institute"/>
            <person name="Mondo S.J."/>
            <person name="Dannebaum R.O."/>
            <person name="Kuo R.C."/>
            <person name="Labutti K."/>
            <person name="Haridas S."/>
            <person name="Kuo A."/>
            <person name="Salamov A."/>
            <person name="Ahrendt S.R."/>
            <person name="Lipzen A."/>
            <person name="Sullivan W."/>
            <person name="Andreopoulos W.B."/>
            <person name="Clum A."/>
            <person name="Lindquist E."/>
            <person name="Daum C."/>
            <person name="Ramamoorthy G.K."/>
            <person name="Gryganskyi A."/>
            <person name="Culley D."/>
            <person name="Magnuson J.K."/>
            <person name="James T.Y."/>
            <person name="O'Malley M.A."/>
            <person name="Stajich J.E."/>
            <person name="Spatafora J.W."/>
            <person name="Visel A."/>
            <person name="Grigoriev I.V."/>
        </authorList>
    </citation>
    <scope>NUCLEOTIDE SEQUENCE [LARGE SCALE GENOMIC DNA]</scope>
    <source>
        <strain evidence="1 2">12-1054</strain>
    </source>
</reference>
<comment type="caution">
    <text evidence="1">The sequence shown here is derived from an EMBL/GenBank/DDBJ whole genome shotgun (WGS) entry which is preliminary data.</text>
</comment>